<sequence>MLADNVASFTPPLESLYTPELSVLLHTQDGKRKESLEGSCTNDNSSLFLGLYTVLGMKRRGGAEEVITQIGIEGGTESITIEPEQPDMPDGPADEGHRAAGNIPPSGGVSTSDITAQPTDISTRDPAQACC</sequence>
<gene>
    <name evidence="2" type="ORF">R3P38DRAFT_2810593</name>
</gene>
<dbReference type="Proteomes" id="UP001362999">
    <property type="component" value="Unassembled WGS sequence"/>
</dbReference>
<organism evidence="2 3">
    <name type="scientific">Favolaschia claudopus</name>
    <dbReference type="NCBI Taxonomy" id="2862362"/>
    <lineage>
        <taxon>Eukaryota</taxon>
        <taxon>Fungi</taxon>
        <taxon>Dikarya</taxon>
        <taxon>Basidiomycota</taxon>
        <taxon>Agaricomycotina</taxon>
        <taxon>Agaricomycetes</taxon>
        <taxon>Agaricomycetidae</taxon>
        <taxon>Agaricales</taxon>
        <taxon>Marasmiineae</taxon>
        <taxon>Mycenaceae</taxon>
        <taxon>Favolaschia</taxon>
    </lineage>
</organism>
<name>A0AAV9ZAV9_9AGAR</name>
<dbReference type="EMBL" id="JAWWNJ010000171">
    <property type="protein sequence ID" value="KAK6977198.1"/>
    <property type="molecule type" value="Genomic_DNA"/>
</dbReference>
<evidence type="ECO:0000313" key="3">
    <source>
        <dbReference type="Proteomes" id="UP001362999"/>
    </source>
</evidence>
<feature type="compositionally biased region" description="Polar residues" evidence="1">
    <location>
        <begin position="108"/>
        <end position="121"/>
    </location>
</feature>
<protein>
    <submittedName>
        <fullName evidence="2">Uncharacterized protein</fullName>
    </submittedName>
</protein>
<proteinExistence type="predicted"/>
<reference evidence="2 3" key="1">
    <citation type="journal article" date="2024" name="J Genomics">
        <title>Draft genome sequencing and assembly of Favolaschia claudopus CIRM-BRFM 2984 isolated from oak limbs.</title>
        <authorList>
            <person name="Navarro D."/>
            <person name="Drula E."/>
            <person name="Chaduli D."/>
            <person name="Cazenave R."/>
            <person name="Ahrendt S."/>
            <person name="Wang J."/>
            <person name="Lipzen A."/>
            <person name="Daum C."/>
            <person name="Barry K."/>
            <person name="Grigoriev I.V."/>
            <person name="Favel A."/>
            <person name="Rosso M.N."/>
            <person name="Martin F."/>
        </authorList>
    </citation>
    <scope>NUCLEOTIDE SEQUENCE [LARGE SCALE GENOMIC DNA]</scope>
    <source>
        <strain evidence="2 3">CIRM-BRFM 2984</strain>
    </source>
</reference>
<feature type="region of interest" description="Disordered" evidence="1">
    <location>
        <begin position="74"/>
        <end position="131"/>
    </location>
</feature>
<accession>A0AAV9ZAV9</accession>
<evidence type="ECO:0000256" key="1">
    <source>
        <dbReference type="SAM" id="MobiDB-lite"/>
    </source>
</evidence>
<evidence type="ECO:0000313" key="2">
    <source>
        <dbReference type="EMBL" id="KAK6977198.1"/>
    </source>
</evidence>
<dbReference type="AlphaFoldDB" id="A0AAV9ZAV9"/>
<comment type="caution">
    <text evidence="2">The sequence shown here is derived from an EMBL/GenBank/DDBJ whole genome shotgun (WGS) entry which is preliminary data.</text>
</comment>
<keyword evidence="3" id="KW-1185">Reference proteome</keyword>